<accession>A0A0N9I639</accession>
<name>A0A0N9I639_9PSEU</name>
<evidence type="ECO:0000259" key="1">
    <source>
        <dbReference type="Pfam" id="PF14230"/>
    </source>
</evidence>
<gene>
    <name evidence="2" type="ORF">AOZ06_27810</name>
</gene>
<dbReference type="InterPro" id="IPR025637">
    <property type="entry name" value="DUF4333"/>
</dbReference>
<keyword evidence="3" id="KW-1185">Reference proteome</keyword>
<feature type="domain" description="DUF4333" evidence="1">
    <location>
        <begin position="31"/>
        <end position="93"/>
    </location>
</feature>
<dbReference type="KEGG" id="kphy:AOZ06_27810"/>
<evidence type="ECO:0000313" key="3">
    <source>
        <dbReference type="Proteomes" id="UP000063699"/>
    </source>
</evidence>
<dbReference type="AlphaFoldDB" id="A0A0N9I639"/>
<reference evidence="2 3" key="1">
    <citation type="submission" date="2015-07" db="EMBL/GenBank/DDBJ databases">
        <title>Genome sequencing of Kibdelosporangium phytohabitans.</title>
        <authorList>
            <person name="Qin S."/>
            <person name="Xing K."/>
        </authorList>
    </citation>
    <scope>NUCLEOTIDE SEQUENCE [LARGE SCALE GENOMIC DNA]</scope>
    <source>
        <strain evidence="2 3">KLBMP1111</strain>
    </source>
</reference>
<protein>
    <recommendedName>
        <fullName evidence="1">DUF4333 domain-containing protein</fullName>
    </recommendedName>
</protein>
<evidence type="ECO:0000313" key="2">
    <source>
        <dbReference type="EMBL" id="ALG10192.1"/>
    </source>
</evidence>
<dbReference type="EMBL" id="CP012752">
    <property type="protein sequence ID" value="ALG10192.1"/>
    <property type="molecule type" value="Genomic_DNA"/>
</dbReference>
<sequence>MAFSSVVVAACAVAVTVKVLSTDIASARPLRVLDQEALERQVLDEAGNLRSDRPGRVACPTSIVVEVGKKFDCRVVGGTNPKTVFVKILDEEGELSLSLSP</sequence>
<dbReference type="Pfam" id="PF14230">
    <property type="entry name" value="DUF4333"/>
    <property type="match status" value="1"/>
</dbReference>
<dbReference type="Proteomes" id="UP000063699">
    <property type="component" value="Chromosome"/>
</dbReference>
<proteinExistence type="predicted"/>
<organism evidence="2 3">
    <name type="scientific">Kibdelosporangium phytohabitans</name>
    <dbReference type="NCBI Taxonomy" id="860235"/>
    <lineage>
        <taxon>Bacteria</taxon>
        <taxon>Bacillati</taxon>
        <taxon>Actinomycetota</taxon>
        <taxon>Actinomycetes</taxon>
        <taxon>Pseudonocardiales</taxon>
        <taxon>Pseudonocardiaceae</taxon>
        <taxon>Kibdelosporangium</taxon>
    </lineage>
</organism>